<proteinExistence type="predicted"/>
<dbReference type="InterPro" id="IPR025877">
    <property type="entry name" value="MobA-like_NTP_Trfase"/>
</dbReference>
<gene>
    <name evidence="4" type="ORF">DL240_01230</name>
</gene>
<dbReference type="EMBL" id="QHKO01000001">
    <property type="protein sequence ID" value="RAL24861.1"/>
    <property type="molecule type" value="Genomic_DNA"/>
</dbReference>
<evidence type="ECO:0000256" key="2">
    <source>
        <dbReference type="ARBA" id="ARBA00022695"/>
    </source>
</evidence>
<dbReference type="GO" id="GO:0016779">
    <property type="term" value="F:nucleotidyltransferase activity"/>
    <property type="evidence" value="ECO:0007669"/>
    <property type="project" value="UniProtKB-KW"/>
</dbReference>
<evidence type="ECO:0000313" key="5">
    <source>
        <dbReference type="Proteomes" id="UP000249169"/>
    </source>
</evidence>
<protein>
    <submittedName>
        <fullName evidence="4">Nucleotidyl transferase</fullName>
    </submittedName>
</protein>
<organism evidence="4 5">
    <name type="scientific">Lujinxingia litoralis</name>
    <dbReference type="NCBI Taxonomy" id="2211119"/>
    <lineage>
        <taxon>Bacteria</taxon>
        <taxon>Deltaproteobacteria</taxon>
        <taxon>Bradymonadales</taxon>
        <taxon>Lujinxingiaceae</taxon>
        <taxon>Lujinxingia</taxon>
    </lineage>
</organism>
<dbReference type="InterPro" id="IPR050065">
    <property type="entry name" value="GlmU-like"/>
</dbReference>
<comment type="caution">
    <text evidence="4">The sequence shown here is derived from an EMBL/GenBank/DDBJ whole genome shotgun (WGS) entry which is preliminary data.</text>
</comment>
<dbReference type="OrthoDB" id="9788272at2"/>
<evidence type="ECO:0000313" key="4">
    <source>
        <dbReference type="EMBL" id="RAL24861.1"/>
    </source>
</evidence>
<accession>A0A328CCD8</accession>
<dbReference type="Pfam" id="PF12804">
    <property type="entry name" value="NTP_transf_3"/>
    <property type="match status" value="1"/>
</dbReference>
<reference evidence="4 5" key="1">
    <citation type="submission" date="2018-05" db="EMBL/GenBank/DDBJ databases">
        <title>Lujinxingia marina gen. nov. sp. nov., a new facultative anaerobic member of the class Deltaproteobacteria, and proposal of Lujinxingaceae fam. nov.</title>
        <authorList>
            <person name="Li C.-M."/>
        </authorList>
    </citation>
    <scope>NUCLEOTIDE SEQUENCE [LARGE SCALE GENOMIC DNA]</scope>
    <source>
        <strain evidence="4 5">B210</strain>
    </source>
</reference>
<sequence>MRAIIIAAGRGSRLQHHTDERPKCMVRVGERSILDHQLEAYRAHGVDDLHIIRGYLAERLVVPGATYHHNARWPENNILQSLFCAEEAIEGPLLISYSDIVFGPPVVKAALSTEHDITLVIDRQWHRAYQGRHDHPVEQAELARVDQGLVRRVGKHVGPEGALGEFIGLTYLSERGAHQLREAFARVRQRLDLDAIFRNQRTFQKAYLCDLFEELIDQGVSIGAAPIDGGWREIDTVEDLHAVNAGWQSQDTPA</sequence>
<name>A0A328CCD8_9DELT</name>
<keyword evidence="2" id="KW-0548">Nucleotidyltransferase</keyword>
<dbReference type="PANTHER" id="PTHR43584:SF8">
    <property type="entry name" value="N-ACETYLMURAMATE ALPHA-1-PHOSPHATE URIDYLYLTRANSFERASE"/>
    <property type="match status" value="1"/>
</dbReference>
<dbReference type="Proteomes" id="UP000249169">
    <property type="component" value="Unassembled WGS sequence"/>
</dbReference>
<dbReference type="PANTHER" id="PTHR43584">
    <property type="entry name" value="NUCLEOTIDYL TRANSFERASE"/>
    <property type="match status" value="1"/>
</dbReference>
<keyword evidence="5" id="KW-1185">Reference proteome</keyword>
<dbReference type="CDD" id="cd02523">
    <property type="entry name" value="PC_cytidylyltransferase"/>
    <property type="match status" value="1"/>
</dbReference>
<dbReference type="Gene3D" id="3.90.550.10">
    <property type="entry name" value="Spore Coat Polysaccharide Biosynthesis Protein SpsA, Chain A"/>
    <property type="match status" value="1"/>
</dbReference>
<keyword evidence="1 4" id="KW-0808">Transferase</keyword>
<dbReference type="AlphaFoldDB" id="A0A328CCD8"/>
<evidence type="ECO:0000259" key="3">
    <source>
        <dbReference type="Pfam" id="PF12804"/>
    </source>
</evidence>
<dbReference type="SUPFAM" id="SSF53448">
    <property type="entry name" value="Nucleotide-diphospho-sugar transferases"/>
    <property type="match status" value="1"/>
</dbReference>
<feature type="domain" description="MobA-like NTP transferase" evidence="3">
    <location>
        <begin position="3"/>
        <end position="116"/>
    </location>
</feature>
<dbReference type="InterPro" id="IPR029044">
    <property type="entry name" value="Nucleotide-diphossugar_trans"/>
</dbReference>
<evidence type="ECO:0000256" key="1">
    <source>
        <dbReference type="ARBA" id="ARBA00022679"/>
    </source>
</evidence>
<dbReference type="RefSeq" id="WP_111728033.1">
    <property type="nucleotide sequence ID" value="NZ_QHKO01000001.1"/>
</dbReference>